<evidence type="ECO:0000256" key="6">
    <source>
        <dbReference type="ARBA" id="ARBA00022840"/>
    </source>
</evidence>
<dbReference type="NCBIfam" id="TIGR02350">
    <property type="entry name" value="prok_dnaK"/>
    <property type="match status" value="1"/>
</dbReference>
<dbReference type="EMBL" id="FMXA01000017">
    <property type="protein sequence ID" value="SDA55816.1"/>
    <property type="molecule type" value="Genomic_DNA"/>
</dbReference>
<feature type="region of interest" description="Disordered" evidence="11">
    <location>
        <begin position="469"/>
        <end position="501"/>
    </location>
</feature>
<dbReference type="CDD" id="cd10234">
    <property type="entry name" value="ASKHA_NBD_HSP70_DnaK-like"/>
    <property type="match status" value="1"/>
</dbReference>
<evidence type="ECO:0000256" key="8">
    <source>
        <dbReference type="ARBA" id="ARBA00023186"/>
    </source>
</evidence>
<dbReference type="InterPro" id="IPR018181">
    <property type="entry name" value="Heat_shock_70_CS"/>
</dbReference>
<dbReference type="GO" id="GO:0005524">
    <property type="term" value="F:ATP binding"/>
    <property type="evidence" value="ECO:0007669"/>
    <property type="project" value="UniProtKB-UniRule"/>
</dbReference>
<dbReference type="OrthoDB" id="9766019at2"/>
<evidence type="ECO:0000256" key="9">
    <source>
        <dbReference type="HAMAP-Rule" id="MF_00332"/>
    </source>
</evidence>
<proteinExistence type="evidence at transcript level"/>
<evidence type="ECO:0000256" key="11">
    <source>
        <dbReference type="SAM" id="MobiDB-lite"/>
    </source>
</evidence>
<evidence type="ECO:0000256" key="10">
    <source>
        <dbReference type="RuleBase" id="RU003322"/>
    </source>
</evidence>
<name>A0A1G5WDI5_9FIRM</name>
<evidence type="ECO:0000313" key="12">
    <source>
        <dbReference type="EMBL" id="SDA55816.1"/>
    </source>
</evidence>
<feature type="compositionally biased region" description="Basic and acidic residues" evidence="11">
    <location>
        <begin position="602"/>
        <end position="620"/>
    </location>
</feature>
<dbReference type="PANTHER" id="PTHR19375">
    <property type="entry name" value="HEAT SHOCK PROTEIN 70KDA"/>
    <property type="match status" value="1"/>
</dbReference>
<gene>
    <name evidence="9" type="primary">dnaK</name>
    <name evidence="12" type="ORF">SAMN02910343_01297</name>
</gene>
<evidence type="ECO:0000313" key="13">
    <source>
        <dbReference type="Proteomes" id="UP000199689"/>
    </source>
</evidence>
<feature type="modified residue" description="Phosphothreonine; by autocatalysis" evidence="9">
    <location>
        <position position="176"/>
    </location>
</feature>
<dbReference type="InterPro" id="IPR013126">
    <property type="entry name" value="Hsp_70_fam"/>
</dbReference>
<keyword evidence="5 9" id="KW-0547">Nucleotide-binding</keyword>
<comment type="similarity">
    <text evidence="2 9 10">Belongs to the heat shock protein 70 family.</text>
</comment>
<dbReference type="RefSeq" id="WP_091365031.1">
    <property type="nucleotide sequence ID" value="NZ_FMXA01000017.1"/>
</dbReference>
<feature type="region of interest" description="Disordered" evidence="11">
    <location>
        <begin position="578"/>
        <end position="620"/>
    </location>
</feature>
<dbReference type="FunFam" id="3.90.640.10:FF:000003">
    <property type="entry name" value="Molecular chaperone DnaK"/>
    <property type="match status" value="1"/>
</dbReference>
<accession>A0A1G5WDI5</accession>
<dbReference type="FunFam" id="1.20.1270.10:FF:000001">
    <property type="entry name" value="Molecular chaperone DnaK"/>
    <property type="match status" value="1"/>
</dbReference>
<feature type="compositionally biased region" description="Low complexity" evidence="11">
    <location>
        <begin position="578"/>
        <end position="598"/>
    </location>
</feature>
<keyword evidence="13" id="KW-1185">Reference proteome</keyword>
<dbReference type="Proteomes" id="UP000199689">
    <property type="component" value="Unassembled WGS sequence"/>
</dbReference>
<reference evidence="12 13" key="1">
    <citation type="submission" date="2016-10" db="EMBL/GenBank/DDBJ databases">
        <authorList>
            <person name="de Groot N.N."/>
        </authorList>
    </citation>
    <scope>NUCLEOTIDE SEQUENCE [LARGE SCALE GENOMIC DNA]</scope>
    <source>
        <strain evidence="12 13">DSM 15230</strain>
    </source>
</reference>
<evidence type="ECO:0000256" key="3">
    <source>
        <dbReference type="ARBA" id="ARBA00014415"/>
    </source>
</evidence>
<keyword evidence="7 9" id="KW-0346">Stress response</keyword>
<dbReference type="Gene3D" id="2.60.34.10">
    <property type="entry name" value="Substrate Binding Domain Of DNAk, Chain A, domain 1"/>
    <property type="match status" value="1"/>
</dbReference>
<evidence type="ECO:0000256" key="7">
    <source>
        <dbReference type="ARBA" id="ARBA00023016"/>
    </source>
</evidence>
<keyword evidence="8 9" id="KW-0143">Chaperone</keyword>
<dbReference type="NCBIfam" id="NF001413">
    <property type="entry name" value="PRK00290.1"/>
    <property type="match status" value="1"/>
</dbReference>
<sequence>MSKVIGIDLGTTNSVVAVMEGGEPVVIPNAEGSRLTPSVVGFSKTGEILVGQLAKRQAVSNPNRTVVSIKRHMGSDYKVNIDGKSYTPQEISAMILQKLKTDAEAYLGEKVTEAVITCPAYFTDSQRQATKDAGRIAGLNVLRIINEPTASALAYGLDKLGEGEHRVLVYDLGGGTFDVSILNLADGVFEVEASNGNGHLGGDDFDARVMDWIADTFKKQNGFELKRDPMTNQRLKEAAEKAKIELSGVLNTEINLPFITMDSNGAPVHFDATLSRAEFDRITADLVQATIDPIDIAMRDAGVTNNDIEKILLVGGSSRIPAVQNLIKNKFGKEPNKGINPDESVAVGAAIQAGVLKGEVKDVLLLDVTPLSLGIETLGGVFTTMIKRNTTIPTSKSQIFSTAADNQPSVDIHVLQGERPMAADNKTLGRFELSDIPPAPRGVPQIQVTFDIDANGIVHVSAKDLGTGKEQKIDIKSSSGLSDEEIKRMQDDAKAHEEEDKKRKEAIMAKNNAEALIYQAEKTIKDLGDKADPAKVKEVNDAVAKLKETMKSDDTEKIKADADALTKPLHELTEKLYQQAQQAQQAQAQQQGQAQSQQNAKNGKDDVVDADYKVVDDDKK</sequence>
<evidence type="ECO:0000256" key="1">
    <source>
        <dbReference type="ARBA" id="ARBA00002290"/>
    </source>
</evidence>
<dbReference type="PROSITE" id="PS00329">
    <property type="entry name" value="HSP70_2"/>
    <property type="match status" value="1"/>
</dbReference>
<evidence type="ECO:0000256" key="4">
    <source>
        <dbReference type="ARBA" id="ARBA00022553"/>
    </source>
</evidence>
<dbReference type="SUPFAM" id="SSF100920">
    <property type="entry name" value="Heat shock protein 70kD (HSP70), peptide-binding domain"/>
    <property type="match status" value="1"/>
</dbReference>
<feature type="compositionally biased region" description="Basic and acidic residues" evidence="11">
    <location>
        <begin position="484"/>
        <end position="501"/>
    </location>
</feature>
<dbReference type="GO" id="GO:0140662">
    <property type="term" value="F:ATP-dependent protein folding chaperone"/>
    <property type="evidence" value="ECO:0007669"/>
    <property type="project" value="InterPro"/>
</dbReference>
<evidence type="ECO:0000256" key="5">
    <source>
        <dbReference type="ARBA" id="ARBA00022741"/>
    </source>
</evidence>
<organism evidence="12 13">
    <name type="scientific">Allisonella histaminiformans</name>
    <dbReference type="NCBI Taxonomy" id="209880"/>
    <lineage>
        <taxon>Bacteria</taxon>
        <taxon>Bacillati</taxon>
        <taxon>Bacillota</taxon>
        <taxon>Negativicutes</taxon>
        <taxon>Veillonellales</taxon>
        <taxon>Veillonellaceae</taxon>
        <taxon>Allisonella</taxon>
    </lineage>
</organism>
<dbReference type="PRINTS" id="PR00301">
    <property type="entry name" value="HEATSHOCK70"/>
</dbReference>
<dbReference type="HAMAP" id="MF_00332">
    <property type="entry name" value="DnaK"/>
    <property type="match status" value="1"/>
</dbReference>
<comment type="induction">
    <text evidence="9">By stress conditions e.g. heat shock.</text>
</comment>
<dbReference type="InterPro" id="IPR029048">
    <property type="entry name" value="HSP70_C_sf"/>
</dbReference>
<dbReference type="SUPFAM" id="SSF53067">
    <property type="entry name" value="Actin-like ATPase domain"/>
    <property type="match status" value="2"/>
</dbReference>
<dbReference type="Gene3D" id="1.20.1270.10">
    <property type="match status" value="1"/>
</dbReference>
<dbReference type="InterPro" id="IPR012725">
    <property type="entry name" value="Chaperone_DnaK"/>
</dbReference>
<evidence type="ECO:0000256" key="2">
    <source>
        <dbReference type="ARBA" id="ARBA00007381"/>
    </source>
</evidence>
<protein>
    <recommendedName>
        <fullName evidence="3 9">Chaperone protein DnaK</fullName>
    </recommendedName>
    <alternativeName>
        <fullName evidence="9">HSP70</fullName>
    </alternativeName>
    <alternativeName>
        <fullName evidence="9">Heat shock 70 kDa protein</fullName>
    </alternativeName>
    <alternativeName>
        <fullName evidence="9">Heat shock protein 70</fullName>
    </alternativeName>
</protein>
<dbReference type="Gene3D" id="3.90.640.10">
    <property type="entry name" value="Actin, Chain A, domain 4"/>
    <property type="match status" value="1"/>
</dbReference>
<dbReference type="InterPro" id="IPR043129">
    <property type="entry name" value="ATPase_NBD"/>
</dbReference>
<dbReference type="PROSITE" id="PS00297">
    <property type="entry name" value="HSP70_1"/>
    <property type="match status" value="1"/>
</dbReference>
<dbReference type="Gene3D" id="3.30.420.40">
    <property type="match status" value="2"/>
</dbReference>
<dbReference type="FunFam" id="3.30.420.40:FF:000071">
    <property type="entry name" value="Molecular chaperone DnaK"/>
    <property type="match status" value="1"/>
</dbReference>
<keyword evidence="4 9" id="KW-0597">Phosphoprotein</keyword>
<keyword evidence="6 9" id="KW-0067">ATP-binding</keyword>
<dbReference type="Pfam" id="PF00012">
    <property type="entry name" value="HSP70"/>
    <property type="match status" value="1"/>
</dbReference>
<dbReference type="AlphaFoldDB" id="A0A1G5WDI5"/>
<dbReference type="InterPro" id="IPR029047">
    <property type="entry name" value="HSP70_peptide-bd_sf"/>
</dbReference>
<dbReference type="FunFam" id="2.60.34.10:FF:000014">
    <property type="entry name" value="Chaperone protein DnaK HSP70"/>
    <property type="match status" value="1"/>
</dbReference>
<dbReference type="GeneID" id="87756304"/>
<dbReference type="SUPFAM" id="SSF100934">
    <property type="entry name" value="Heat shock protein 70kD (HSP70), C-terminal subdomain"/>
    <property type="match status" value="1"/>
</dbReference>
<dbReference type="GO" id="GO:0051082">
    <property type="term" value="F:unfolded protein binding"/>
    <property type="evidence" value="ECO:0007669"/>
    <property type="project" value="InterPro"/>
</dbReference>
<dbReference type="STRING" id="209880.SAMN02910343_01297"/>
<comment type="function">
    <text evidence="1 9">Acts as a chaperone.</text>
</comment>